<feature type="transmembrane region" description="Helical" evidence="1">
    <location>
        <begin position="96"/>
        <end position="114"/>
    </location>
</feature>
<dbReference type="eggNOG" id="COG4758">
    <property type="taxonomic scope" value="Bacteria"/>
</dbReference>
<dbReference type="Pfam" id="PF22570">
    <property type="entry name" value="LiaF-TM"/>
    <property type="match status" value="1"/>
</dbReference>
<dbReference type="HOGENOM" id="CLU_075538_0_0_0"/>
<reference evidence="4" key="1">
    <citation type="submission" date="2006-10" db="EMBL/GenBank/DDBJ databases">
        <title>Complete sequence of Solibacter usitatus Ellin6076.</title>
        <authorList>
            <consortium name="US DOE Joint Genome Institute"/>
            <person name="Copeland A."/>
            <person name="Lucas S."/>
            <person name="Lapidus A."/>
            <person name="Barry K."/>
            <person name="Detter J.C."/>
            <person name="Glavina del Rio T."/>
            <person name="Hammon N."/>
            <person name="Israni S."/>
            <person name="Dalin E."/>
            <person name="Tice H."/>
            <person name="Pitluck S."/>
            <person name="Thompson L.S."/>
            <person name="Brettin T."/>
            <person name="Bruce D."/>
            <person name="Han C."/>
            <person name="Tapia R."/>
            <person name="Gilna P."/>
            <person name="Schmutz J."/>
            <person name="Larimer F."/>
            <person name="Land M."/>
            <person name="Hauser L."/>
            <person name="Kyrpides N."/>
            <person name="Mikhailova N."/>
            <person name="Janssen P.H."/>
            <person name="Kuske C.R."/>
            <person name="Richardson P."/>
        </authorList>
    </citation>
    <scope>NUCLEOTIDE SEQUENCE</scope>
    <source>
        <strain evidence="4">Ellin6076</strain>
    </source>
</reference>
<feature type="domain" description="LiaF transmembrane" evidence="3">
    <location>
        <begin position="20"/>
        <end position="112"/>
    </location>
</feature>
<dbReference type="InterPro" id="IPR024425">
    <property type="entry name" value="LiaF-like_C"/>
</dbReference>
<accession>Q01UY8</accession>
<sequence length="237" mass="25430">MQPHDERAHGFRSNPGIIPALAVIAVGVLFLLNNLNVFFLHDIWRFWPVALLAVGLAKLVDAQSDGDRTGGIVLTILGAVFLARNLGFLYLTWHDFWPLILIGAGVLMLWNRLYTPSRPLSGGSPEGVLNVHAVFGGVERKVTSDDFRGGHVSAMFGGIDLNLRKAGMRAESAIVDISAVFGGVEIKVPANWIVVVEGSSVFGGFSDKSAQPAPDMPGVKRLFIRGSAVFGGVDIKN</sequence>
<evidence type="ECO:0000259" key="2">
    <source>
        <dbReference type="Pfam" id="PF09922"/>
    </source>
</evidence>
<name>Q01UY8_SOLUE</name>
<gene>
    <name evidence="4" type="ordered locus">Acid_5580</name>
</gene>
<dbReference type="PANTHER" id="PTHR40763">
    <property type="entry name" value="MEMBRANE PROTEIN-RELATED"/>
    <property type="match status" value="1"/>
</dbReference>
<dbReference type="PANTHER" id="PTHR40763:SF5">
    <property type="entry name" value="MEMBRANE PROTEIN"/>
    <property type="match status" value="1"/>
</dbReference>
<dbReference type="InterPro" id="IPR054331">
    <property type="entry name" value="LiaF_TM"/>
</dbReference>
<feature type="domain" description="Cell wall-active antibiotics response LiaF-like C-terminal" evidence="2">
    <location>
        <begin position="136"/>
        <end position="205"/>
    </location>
</feature>
<keyword evidence="1" id="KW-0472">Membrane</keyword>
<dbReference type="STRING" id="234267.Acid_5580"/>
<dbReference type="AlphaFoldDB" id="Q01UY8"/>
<feature type="transmembrane region" description="Helical" evidence="1">
    <location>
        <begin position="72"/>
        <end position="90"/>
    </location>
</feature>
<evidence type="ECO:0000256" key="1">
    <source>
        <dbReference type="SAM" id="Phobius"/>
    </source>
</evidence>
<keyword evidence="1 4" id="KW-0812">Transmembrane</keyword>
<dbReference type="InParanoid" id="Q01UY8"/>
<keyword evidence="1" id="KW-1133">Transmembrane helix</keyword>
<evidence type="ECO:0000259" key="3">
    <source>
        <dbReference type="Pfam" id="PF22570"/>
    </source>
</evidence>
<organism evidence="4">
    <name type="scientific">Solibacter usitatus (strain Ellin6076)</name>
    <dbReference type="NCBI Taxonomy" id="234267"/>
    <lineage>
        <taxon>Bacteria</taxon>
        <taxon>Pseudomonadati</taxon>
        <taxon>Acidobacteriota</taxon>
        <taxon>Terriglobia</taxon>
        <taxon>Bryobacterales</taxon>
        <taxon>Solibacteraceae</taxon>
        <taxon>Candidatus Solibacter</taxon>
    </lineage>
</organism>
<protein>
    <submittedName>
        <fullName evidence="4">Putative transmembrane protein</fullName>
    </submittedName>
</protein>
<dbReference type="Pfam" id="PF09922">
    <property type="entry name" value="LiaF-like_C"/>
    <property type="match status" value="1"/>
</dbReference>
<dbReference type="EMBL" id="CP000473">
    <property type="protein sequence ID" value="ABJ86527.1"/>
    <property type="molecule type" value="Genomic_DNA"/>
</dbReference>
<evidence type="ECO:0000313" key="4">
    <source>
        <dbReference type="EMBL" id="ABJ86527.1"/>
    </source>
</evidence>
<feature type="transmembrane region" description="Helical" evidence="1">
    <location>
        <begin position="12"/>
        <end position="32"/>
    </location>
</feature>
<dbReference type="OrthoDB" id="129627at2"/>
<proteinExistence type="predicted"/>
<dbReference type="KEGG" id="sus:Acid_5580"/>